<organism evidence="2 3">
    <name type="scientific">Phytophthora fragariaefolia</name>
    <dbReference type="NCBI Taxonomy" id="1490495"/>
    <lineage>
        <taxon>Eukaryota</taxon>
        <taxon>Sar</taxon>
        <taxon>Stramenopiles</taxon>
        <taxon>Oomycota</taxon>
        <taxon>Peronosporomycetes</taxon>
        <taxon>Peronosporales</taxon>
        <taxon>Peronosporaceae</taxon>
        <taxon>Phytophthora</taxon>
    </lineage>
</organism>
<reference evidence="2" key="1">
    <citation type="submission" date="2023-04" db="EMBL/GenBank/DDBJ databases">
        <title>Phytophthora fragariaefolia NBRC 109709.</title>
        <authorList>
            <person name="Ichikawa N."/>
            <person name="Sato H."/>
            <person name="Tonouchi N."/>
        </authorList>
    </citation>
    <scope>NUCLEOTIDE SEQUENCE</scope>
    <source>
        <strain evidence="2">NBRC 109709</strain>
    </source>
</reference>
<gene>
    <name evidence="2" type="ORF">Pfra01_001347800</name>
</gene>
<evidence type="ECO:0000313" key="2">
    <source>
        <dbReference type="EMBL" id="GMF41920.1"/>
    </source>
</evidence>
<dbReference type="OrthoDB" id="119833at2759"/>
<proteinExistence type="predicted"/>
<name>A0A9W7CU37_9STRA</name>
<dbReference type="PANTHER" id="PTHR46169:SF29">
    <property type="entry name" value="DNA REPLICATION-RELATED ELEMENT FACTOR, ISOFORM A"/>
    <property type="match status" value="1"/>
</dbReference>
<evidence type="ECO:0000313" key="3">
    <source>
        <dbReference type="Proteomes" id="UP001165121"/>
    </source>
</evidence>
<keyword evidence="3" id="KW-1185">Reference proteome</keyword>
<dbReference type="GO" id="GO:0006357">
    <property type="term" value="P:regulation of transcription by RNA polymerase II"/>
    <property type="evidence" value="ECO:0007669"/>
    <property type="project" value="TreeGrafter"/>
</dbReference>
<dbReference type="AlphaFoldDB" id="A0A9W7CU37"/>
<dbReference type="SUPFAM" id="SSF140996">
    <property type="entry name" value="Hermes dimerisation domain"/>
    <property type="match status" value="1"/>
</dbReference>
<dbReference type="GO" id="GO:0005634">
    <property type="term" value="C:nucleus"/>
    <property type="evidence" value="ECO:0007669"/>
    <property type="project" value="TreeGrafter"/>
</dbReference>
<dbReference type="InterPro" id="IPR012337">
    <property type="entry name" value="RNaseH-like_sf"/>
</dbReference>
<evidence type="ECO:0000256" key="1">
    <source>
        <dbReference type="SAM" id="MobiDB-lite"/>
    </source>
</evidence>
<dbReference type="Proteomes" id="UP001165121">
    <property type="component" value="Unassembled WGS sequence"/>
</dbReference>
<comment type="caution">
    <text evidence="2">The sequence shown here is derived from an EMBL/GenBank/DDBJ whole genome shotgun (WGS) entry which is preliminary data.</text>
</comment>
<accession>A0A9W7CU37</accession>
<dbReference type="PANTHER" id="PTHR46169">
    <property type="entry name" value="DNA REPLICATION-RELATED ELEMENT FACTOR, ISOFORM A"/>
    <property type="match status" value="1"/>
</dbReference>
<dbReference type="EMBL" id="BSXT01001388">
    <property type="protein sequence ID" value="GMF41920.1"/>
    <property type="molecule type" value="Genomic_DNA"/>
</dbReference>
<dbReference type="InterPro" id="IPR052717">
    <property type="entry name" value="Vacuolar_transposase_reg"/>
</dbReference>
<sequence length="593" mass="67890">MDDDTSMGSAGMSSNSARPAAKKLRRSRPAVNNELEDRQKTATDALVRWICGSLEPLSTVTEGGLINLIGYLSQGTQIFPDRSAMCRIVEKKAAEFRFTTMEKVRHCVDGPYSLSAELWSMHYDMKYVALMCHHLNKEFEPETFPMAVIYVPPPEDGGAKELAKLMKGVFREWSLPEHYLSLLLTSSDTTIRQVASILEAKRFPDIWSVVHNALVHWIRVRRRTAASTGAVGVTRTKQESQMSVAAVVTELTRFADLLDNNWEVKKKLFRAQSIGGNEDDLMIMKTDCKTWDKVYDFLSELMIWKPSIDQYYAFSAVDCTSGINKPTTKMWFVAEALVLLLRTLREVKQITTKDKARTLPFVIRCLVTLKQHLSEQNVLTSLKEHYRLTKEFDATDIFKDLVMLQKEIHDSITTTYDTLVSEFLWCSLLDPRYAKMSHIDDDKRKQCKLELTRRAIELNRKSAPTQGVMYRLLQEGNAESLSEVNIEEMRASVTDEVTMYLSEHEKRTACIADPFEWWWNNCERYPLLSALAREWLGAVGCSSVAIGALRREIPYLVVHDIEAHQDDEDPWETMANMLYVHVSVREPKGPDEE</sequence>
<protein>
    <submittedName>
        <fullName evidence="2">Unnamed protein product</fullName>
    </submittedName>
</protein>
<feature type="region of interest" description="Disordered" evidence="1">
    <location>
        <begin position="1"/>
        <end position="37"/>
    </location>
</feature>
<dbReference type="SUPFAM" id="SSF53098">
    <property type="entry name" value="Ribonuclease H-like"/>
    <property type="match status" value="1"/>
</dbReference>
<feature type="compositionally biased region" description="Low complexity" evidence="1">
    <location>
        <begin position="1"/>
        <end position="17"/>
    </location>
</feature>